<proteinExistence type="predicted"/>
<evidence type="ECO:0000313" key="1">
    <source>
        <dbReference type="EMBL" id="TDS28031.1"/>
    </source>
</evidence>
<dbReference type="EMBL" id="SOAA01000023">
    <property type="protein sequence ID" value="TDS28031.1"/>
    <property type="molecule type" value="Genomic_DNA"/>
</dbReference>
<organism evidence="1 2">
    <name type="scientific">Halanaerobium congolense</name>
    <dbReference type="NCBI Taxonomy" id="54121"/>
    <lineage>
        <taxon>Bacteria</taxon>
        <taxon>Bacillati</taxon>
        <taxon>Bacillota</taxon>
        <taxon>Clostridia</taxon>
        <taxon>Halanaerobiales</taxon>
        <taxon>Halanaerobiaceae</taxon>
        <taxon>Halanaerobium</taxon>
    </lineage>
</organism>
<sequence length="145" mass="18083">MPGKAKRKYDGELMRFNKKIKRPLKLIKEILPQEYDQELIVQKFKYFYPNEWRIMEERYQLYFEKDNFLVKKGKKRRYRPLNAKDYLLNLPQVKGWLSQKGKLRHKDNFDLELQQQRLEKFKTKRIAKIKKFQAKIKKIKRKFRI</sequence>
<comment type="caution">
    <text evidence="1">The sequence shown here is derived from an EMBL/GenBank/DDBJ whole genome shotgun (WGS) entry which is preliminary data.</text>
</comment>
<name>A0A4R7E3T2_9FIRM</name>
<gene>
    <name evidence="1" type="ORF">BY453_1239</name>
</gene>
<protein>
    <submittedName>
        <fullName evidence="1">Uncharacterized protein</fullName>
    </submittedName>
</protein>
<dbReference type="AlphaFoldDB" id="A0A4R7E3T2"/>
<accession>A0A4R7E3T2</accession>
<reference evidence="1 2" key="1">
    <citation type="submission" date="2019-03" db="EMBL/GenBank/DDBJ databases">
        <title>Deep subsurface shale carbon reservoir microbial communities from Ohio and West Virginia, USA.</title>
        <authorList>
            <person name="Wrighton K."/>
        </authorList>
    </citation>
    <scope>NUCLEOTIDE SEQUENCE [LARGE SCALE GENOMIC DNA]</scope>
    <source>
        <strain evidence="1 2">UTICA-S4D12</strain>
    </source>
</reference>
<evidence type="ECO:0000313" key="2">
    <source>
        <dbReference type="Proteomes" id="UP000295758"/>
    </source>
</evidence>
<dbReference type="Proteomes" id="UP000295758">
    <property type="component" value="Unassembled WGS sequence"/>
</dbReference>